<dbReference type="SUPFAM" id="SSF56349">
    <property type="entry name" value="DNA breaking-rejoining enzymes"/>
    <property type="match status" value="1"/>
</dbReference>
<evidence type="ECO:0000313" key="2">
    <source>
        <dbReference type="EMBL" id="MDU0250522.1"/>
    </source>
</evidence>
<dbReference type="GO" id="GO:0015074">
    <property type="term" value="P:DNA integration"/>
    <property type="evidence" value="ECO:0007669"/>
    <property type="project" value="InterPro"/>
</dbReference>
<keyword evidence="1" id="KW-0233">DNA recombination</keyword>
<sequence length="213" mass="25053">MRTIERQLRARQTAVSLNEKELSRLMKATFDTPRLEQVRDLFIFSSFTGLHYQNLKSLRKENFHNKYGQKWIFMVREQTDAFIHIPLLPVPQMILEKYKVRFAGTDELLPVPSNQRLNVYLKEIAELCGIEKNMTMYLAYHTFKDTITTKNGISTGTVCRMLGRFDLRGRHAYVTDRIIKREMDRVARNCTPFEKIAAQYIMTTNKSVYCPTK</sequence>
<evidence type="ECO:0000256" key="1">
    <source>
        <dbReference type="ARBA" id="ARBA00023172"/>
    </source>
</evidence>
<dbReference type="Gene3D" id="1.10.443.10">
    <property type="entry name" value="Intergrase catalytic core"/>
    <property type="match status" value="1"/>
</dbReference>
<dbReference type="InterPro" id="IPR013762">
    <property type="entry name" value="Integrase-like_cat_sf"/>
</dbReference>
<protein>
    <submittedName>
        <fullName evidence="2">Site-specific integrase</fullName>
    </submittedName>
</protein>
<dbReference type="EMBL" id="JAWDHD010000012">
    <property type="protein sequence ID" value="MDU0250522.1"/>
    <property type="molecule type" value="Genomic_DNA"/>
</dbReference>
<reference evidence="2" key="1">
    <citation type="submission" date="2023-10" db="EMBL/GenBank/DDBJ databases">
        <title>Genome of potential pathogenic bacteria in Crohn's disease.</title>
        <authorList>
            <person name="Rodriguez-Palacios A."/>
        </authorList>
    </citation>
    <scope>NUCLEOTIDE SEQUENCE</scope>
    <source>
        <strain evidence="2">CavFT-hAR107</strain>
    </source>
</reference>
<proteinExistence type="predicted"/>
<dbReference type="InterPro" id="IPR011010">
    <property type="entry name" value="DNA_brk_join_enz"/>
</dbReference>
<dbReference type="CDD" id="cd01185">
    <property type="entry name" value="INTN1_C_like"/>
    <property type="match status" value="1"/>
</dbReference>
<dbReference type="GO" id="GO:0006310">
    <property type="term" value="P:DNA recombination"/>
    <property type="evidence" value="ECO:0007669"/>
    <property type="project" value="UniProtKB-KW"/>
</dbReference>
<evidence type="ECO:0000313" key="3">
    <source>
        <dbReference type="Proteomes" id="UP001181258"/>
    </source>
</evidence>
<dbReference type="AlphaFoldDB" id="A0AAE4LGH4"/>
<comment type="caution">
    <text evidence="2">The sequence shown here is derived from an EMBL/GenBank/DDBJ whole genome shotgun (WGS) entry which is preliminary data.</text>
</comment>
<dbReference type="RefSeq" id="WP_117616275.1">
    <property type="nucleotide sequence ID" value="NZ_BAABZK010000001.1"/>
</dbReference>
<name>A0AAE4LGH4_PHOVU</name>
<organism evidence="2 3">
    <name type="scientific">Phocaeicola vulgatus</name>
    <name type="common">Bacteroides vulgatus</name>
    <dbReference type="NCBI Taxonomy" id="821"/>
    <lineage>
        <taxon>Bacteria</taxon>
        <taxon>Pseudomonadati</taxon>
        <taxon>Bacteroidota</taxon>
        <taxon>Bacteroidia</taxon>
        <taxon>Bacteroidales</taxon>
        <taxon>Bacteroidaceae</taxon>
        <taxon>Phocaeicola</taxon>
    </lineage>
</organism>
<gene>
    <name evidence="2" type="ORF">RVY68_17990</name>
</gene>
<accession>A0AAE4LGH4</accession>
<dbReference type="Proteomes" id="UP001181258">
    <property type="component" value="Unassembled WGS sequence"/>
</dbReference>
<dbReference type="GO" id="GO:0003677">
    <property type="term" value="F:DNA binding"/>
    <property type="evidence" value="ECO:0007669"/>
    <property type="project" value="InterPro"/>
</dbReference>